<protein>
    <submittedName>
        <fullName evidence="2">Putative transmembrane protein</fullName>
    </submittedName>
</protein>
<dbReference type="Proteomes" id="UP000002440">
    <property type="component" value="Chromosome"/>
</dbReference>
<proteinExistence type="predicted"/>
<sequence length="119" mass="13304">MRITRLCVALGLTTSLSGCFCWGCFVPLSPPPPSKPRIENWERPETSAETRLADWQACGGDKSGNFSMDPKDSAEEEDVLKAYKRQSAKHQRCLIRKGYRYIGHCSNEYMKSMPACGAP</sequence>
<gene>
    <name evidence="2" type="ordered locus">Mfla_0482</name>
</gene>
<feature type="signal peptide" evidence="1">
    <location>
        <begin position="1"/>
        <end position="21"/>
    </location>
</feature>
<keyword evidence="2" id="KW-0472">Membrane</keyword>
<organism evidence="2 3">
    <name type="scientific">Methylobacillus flagellatus (strain ATCC 51484 / DSM 6875 / VKM B-1610 / KT)</name>
    <dbReference type="NCBI Taxonomy" id="265072"/>
    <lineage>
        <taxon>Bacteria</taxon>
        <taxon>Pseudomonadati</taxon>
        <taxon>Pseudomonadota</taxon>
        <taxon>Betaproteobacteria</taxon>
        <taxon>Nitrosomonadales</taxon>
        <taxon>Methylophilaceae</taxon>
        <taxon>Methylobacillus</taxon>
    </lineage>
</organism>
<keyword evidence="2" id="KW-0812">Transmembrane</keyword>
<evidence type="ECO:0000313" key="3">
    <source>
        <dbReference type="Proteomes" id="UP000002440"/>
    </source>
</evidence>
<reference evidence="2 3" key="1">
    <citation type="submission" date="2006-03" db="EMBL/GenBank/DDBJ databases">
        <title>Complete sequence of Methylobacillus flagellatus KT.</title>
        <authorList>
            <consortium name="US DOE Joint Genome Institute"/>
            <person name="Copeland A."/>
            <person name="Lucas S."/>
            <person name="Lapidus A."/>
            <person name="Barry K."/>
            <person name="Detter J.C."/>
            <person name="Glavina del Rio T."/>
            <person name="Hammon N."/>
            <person name="Israni S."/>
            <person name="Dalin E."/>
            <person name="Tice H."/>
            <person name="Pitluck S."/>
            <person name="Brettin T."/>
            <person name="Bruce D."/>
            <person name="Han C."/>
            <person name="Tapia R."/>
            <person name="Saunders E."/>
            <person name="Gilna P."/>
            <person name="Schmutz J."/>
            <person name="Larimer F."/>
            <person name="Land M."/>
            <person name="Kyrpides N."/>
            <person name="Anderson I."/>
            <person name="Richardson P."/>
        </authorList>
    </citation>
    <scope>NUCLEOTIDE SEQUENCE [LARGE SCALE GENOMIC DNA]</scope>
    <source>
        <strain evidence="3">KT / ATCC 51484 / DSM 6875</strain>
    </source>
</reference>
<keyword evidence="1" id="KW-0732">Signal</keyword>
<name>Q1H435_METFK</name>
<dbReference type="HOGENOM" id="CLU_2046944_0_0_4"/>
<dbReference type="PROSITE" id="PS51257">
    <property type="entry name" value="PROKAR_LIPOPROTEIN"/>
    <property type="match status" value="1"/>
</dbReference>
<dbReference type="KEGG" id="mfa:Mfla_0482"/>
<feature type="chain" id="PRO_5004189964" evidence="1">
    <location>
        <begin position="22"/>
        <end position="119"/>
    </location>
</feature>
<keyword evidence="3" id="KW-1185">Reference proteome</keyword>
<evidence type="ECO:0000256" key="1">
    <source>
        <dbReference type="SAM" id="SignalP"/>
    </source>
</evidence>
<dbReference type="AlphaFoldDB" id="Q1H435"/>
<evidence type="ECO:0000313" key="2">
    <source>
        <dbReference type="EMBL" id="ABE48752.1"/>
    </source>
</evidence>
<accession>Q1H435</accession>
<dbReference type="STRING" id="265072.Mfla_0482"/>
<dbReference type="EMBL" id="CP000284">
    <property type="protein sequence ID" value="ABE48752.1"/>
    <property type="molecule type" value="Genomic_DNA"/>
</dbReference>